<comment type="similarity">
    <text evidence="1">Belongs to the 'phage' integrase family.</text>
</comment>
<dbReference type="Gene3D" id="3.30.160.390">
    <property type="entry name" value="Integrase, DNA-binding domain"/>
    <property type="match status" value="1"/>
</dbReference>
<dbReference type="InterPro" id="IPR044068">
    <property type="entry name" value="CB"/>
</dbReference>
<dbReference type="Pfam" id="PF22022">
    <property type="entry name" value="Phage_int_M"/>
    <property type="match status" value="1"/>
</dbReference>
<organism evidence="6 7">
    <name type="scientific">Agrobacterium larrymoorei</name>
    <dbReference type="NCBI Taxonomy" id="160699"/>
    <lineage>
        <taxon>Bacteria</taxon>
        <taxon>Pseudomonadati</taxon>
        <taxon>Pseudomonadota</taxon>
        <taxon>Alphaproteobacteria</taxon>
        <taxon>Hyphomicrobiales</taxon>
        <taxon>Rhizobiaceae</taxon>
        <taxon>Rhizobium/Agrobacterium group</taxon>
        <taxon>Agrobacterium</taxon>
    </lineage>
</organism>
<dbReference type="InterPro" id="IPR053876">
    <property type="entry name" value="Phage_int_M"/>
</dbReference>
<dbReference type="RefSeq" id="WP_306930431.1">
    <property type="nucleotide sequence ID" value="NZ_JAUTBL010000002.1"/>
</dbReference>
<evidence type="ECO:0000256" key="2">
    <source>
        <dbReference type="ARBA" id="ARBA00022908"/>
    </source>
</evidence>
<dbReference type="Gene3D" id="1.10.150.130">
    <property type="match status" value="1"/>
</dbReference>
<protein>
    <recommendedName>
        <fullName evidence="5">Core-binding (CB) domain-containing protein</fullName>
    </recommendedName>
</protein>
<gene>
    <name evidence="6" type="ORF">QE408_001853</name>
</gene>
<dbReference type="InterPro" id="IPR038488">
    <property type="entry name" value="Integrase_DNA-bd_sf"/>
</dbReference>
<evidence type="ECO:0000256" key="4">
    <source>
        <dbReference type="PROSITE-ProRule" id="PRU01248"/>
    </source>
</evidence>
<proteinExistence type="inferred from homology"/>
<dbReference type="InterPro" id="IPR050808">
    <property type="entry name" value="Phage_Integrase"/>
</dbReference>
<sequence length="201" mass="22145">MLLNDTRIRAAKPTDKIQKLSDGGGLYLMIDLKGSKLWRMNFCYHGKQKTLAFGKYPEVSLADARKRRDAARAQLAAGDDPSQIAKVEKLKRKTEVANTFKAIADEFIAKIEKEGKADATLTKKRWLLDMACADLGPRPIGDISAVEILATLRKVEARGNLESARRLRSTIGQVFRYAIATARAENDPTFGLRGALVAPTA</sequence>
<dbReference type="PANTHER" id="PTHR30629:SF2">
    <property type="entry name" value="PROPHAGE INTEGRASE INTS-RELATED"/>
    <property type="match status" value="1"/>
</dbReference>
<comment type="caution">
    <text evidence="6">The sequence shown here is derived from an EMBL/GenBank/DDBJ whole genome shotgun (WGS) entry which is preliminary data.</text>
</comment>
<dbReference type="EMBL" id="JAUTBL010000002">
    <property type="protein sequence ID" value="MDQ1184710.1"/>
    <property type="molecule type" value="Genomic_DNA"/>
</dbReference>
<evidence type="ECO:0000256" key="1">
    <source>
        <dbReference type="ARBA" id="ARBA00008857"/>
    </source>
</evidence>
<feature type="domain" description="Core-binding (CB)" evidence="5">
    <location>
        <begin position="98"/>
        <end position="179"/>
    </location>
</feature>
<dbReference type="InterPro" id="IPR025166">
    <property type="entry name" value="Integrase_DNA_bind_dom"/>
</dbReference>
<evidence type="ECO:0000256" key="3">
    <source>
        <dbReference type="ARBA" id="ARBA00023125"/>
    </source>
</evidence>
<keyword evidence="2" id="KW-0229">DNA integration</keyword>
<dbReference type="SUPFAM" id="SSF56349">
    <property type="entry name" value="DNA breaking-rejoining enzymes"/>
    <property type="match status" value="1"/>
</dbReference>
<name>A0ABU0UID4_9HYPH</name>
<keyword evidence="3 4" id="KW-0238">DNA-binding</keyword>
<keyword evidence="7" id="KW-1185">Reference proteome</keyword>
<dbReference type="PANTHER" id="PTHR30629">
    <property type="entry name" value="PROPHAGE INTEGRASE"/>
    <property type="match status" value="1"/>
</dbReference>
<evidence type="ECO:0000313" key="7">
    <source>
        <dbReference type="Proteomes" id="UP001224781"/>
    </source>
</evidence>
<dbReference type="InterPro" id="IPR010998">
    <property type="entry name" value="Integrase_recombinase_N"/>
</dbReference>
<dbReference type="PROSITE" id="PS51900">
    <property type="entry name" value="CB"/>
    <property type="match status" value="1"/>
</dbReference>
<dbReference type="InterPro" id="IPR011010">
    <property type="entry name" value="DNA_brk_join_enz"/>
</dbReference>
<accession>A0ABU0UID4</accession>
<dbReference type="Pfam" id="PF13356">
    <property type="entry name" value="Arm-DNA-bind_3"/>
    <property type="match status" value="1"/>
</dbReference>
<evidence type="ECO:0000313" key="6">
    <source>
        <dbReference type="EMBL" id="MDQ1184710.1"/>
    </source>
</evidence>
<dbReference type="Proteomes" id="UP001224781">
    <property type="component" value="Unassembled WGS sequence"/>
</dbReference>
<reference evidence="6 7" key="1">
    <citation type="submission" date="2023-07" db="EMBL/GenBank/DDBJ databases">
        <title>Functional and genomic diversity of the sorghum phyllosphere microbiome.</title>
        <authorList>
            <person name="Shade A."/>
        </authorList>
    </citation>
    <scope>NUCLEOTIDE SEQUENCE [LARGE SCALE GENOMIC DNA]</scope>
    <source>
        <strain evidence="6 7">SORGH_AS_1126</strain>
    </source>
</reference>
<evidence type="ECO:0000259" key="5">
    <source>
        <dbReference type="PROSITE" id="PS51900"/>
    </source>
</evidence>